<comment type="caution">
    <text evidence="1">The sequence shown here is derived from an EMBL/GenBank/DDBJ whole genome shotgun (WGS) entry which is preliminary data.</text>
</comment>
<proteinExistence type="predicted"/>
<evidence type="ECO:0000313" key="2">
    <source>
        <dbReference type="EMBL" id="CAF4593346.1"/>
    </source>
</evidence>
<name>A0A814Q8I5_9BILA</name>
<dbReference type="EMBL" id="CAJNOV010002798">
    <property type="protein sequence ID" value="CAF1116422.1"/>
    <property type="molecule type" value="Genomic_DNA"/>
</dbReference>
<evidence type="ECO:0000313" key="1">
    <source>
        <dbReference type="EMBL" id="CAF1116422.1"/>
    </source>
</evidence>
<dbReference type="Proteomes" id="UP000663855">
    <property type="component" value="Unassembled WGS sequence"/>
</dbReference>
<reference evidence="1" key="1">
    <citation type="submission" date="2021-02" db="EMBL/GenBank/DDBJ databases">
        <authorList>
            <person name="Nowell W R."/>
        </authorList>
    </citation>
    <scope>NUCLEOTIDE SEQUENCE</scope>
</reference>
<sequence>MFESNSTPWSNTNIIA</sequence>
<gene>
    <name evidence="2" type="ORF">BYL167_LOCUS39808</name>
    <name evidence="1" type="ORF">CJN711_LOCUS7861</name>
</gene>
<dbReference type="AlphaFoldDB" id="A0A814Q8I5"/>
<feature type="non-terminal residue" evidence="1">
    <location>
        <position position="16"/>
    </location>
</feature>
<dbReference type="EMBL" id="CAJOBH010096746">
    <property type="protein sequence ID" value="CAF4593346.1"/>
    <property type="molecule type" value="Genomic_DNA"/>
</dbReference>
<protein>
    <submittedName>
        <fullName evidence="1">Uncharacterized protein</fullName>
    </submittedName>
</protein>
<dbReference type="Proteomes" id="UP000681967">
    <property type="component" value="Unassembled WGS sequence"/>
</dbReference>
<accession>A0A814Q8I5</accession>
<organism evidence="1 3">
    <name type="scientific">Rotaria magnacalcarata</name>
    <dbReference type="NCBI Taxonomy" id="392030"/>
    <lineage>
        <taxon>Eukaryota</taxon>
        <taxon>Metazoa</taxon>
        <taxon>Spiralia</taxon>
        <taxon>Gnathifera</taxon>
        <taxon>Rotifera</taxon>
        <taxon>Eurotatoria</taxon>
        <taxon>Bdelloidea</taxon>
        <taxon>Philodinida</taxon>
        <taxon>Philodinidae</taxon>
        <taxon>Rotaria</taxon>
    </lineage>
</organism>
<evidence type="ECO:0000313" key="3">
    <source>
        <dbReference type="Proteomes" id="UP000663855"/>
    </source>
</evidence>